<sequence>MAQGTFAVGILASYDGPRDICALLVNTNGDRVVTLGDLAQIRVAFDDRLGTTGFNGATTVARQVMTRKGVHLLDITTLERTTHEKSPRPVVETAGHGGGFRA</sequence>
<evidence type="ECO:0000313" key="3">
    <source>
        <dbReference type="Proteomes" id="UP000248012"/>
    </source>
</evidence>
<comment type="caution">
    <text evidence="2">The sequence shown here is derived from an EMBL/GenBank/DDBJ whole genome shotgun (WGS) entry which is preliminary data.</text>
</comment>
<feature type="region of interest" description="Disordered" evidence="1">
    <location>
        <begin position="78"/>
        <end position="102"/>
    </location>
</feature>
<reference evidence="2 3" key="1">
    <citation type="submission" date="2018-05" db="EMBL/GenBank/DDBJ databases">
        <title>Oceanovita maritima gen. nov., sp. nov., a marine bacterium in the family Rhodobacteraceae isolated from surface seawater of Lundu port Xiamen, China.</title>
        <authorList>
            <person name="Hetharua B.H."/>
            <person name="Min D."/>
            <person name="Liao H."/>
            <person name="Tian Y."/>
        </authorList>
    </citation>
    <scope>NUCLEOTIDE SEQUENCE [LARGE SCALE GENOMIC DNA]</scope>
    <source>
        <strain evidence="2 3">FSX-11</strain>
    </source>
</reference>
<keyword evidence="3" id="KW-1185">Reference proteome</keyword>
<dbReference type="RefSeq" id="WP_110794339.1">
    <property type="nucleotide sequence ID" value="NZ_KZ826481.1"/>
</dbReference>
<dbReference type="OrthoDB" id="9798415at2"/>
<protein>
    <submittedName>
        <fullName evidence="2">Uncharacterized protein</fullName>
    </submittedName>
</protein>
<dbReference type="EMBL" id="QFVT01000002">
    <property type="protein sequence ID" value="PYC48758.1"/>
    <property type="molecule type" value="Genomic_DNA"/>
</dbReference>
<gene>
    <name evidence="2" type="ORF">DI396_01225</name>
</gene>
<organism evidence="2 3">
    <name type="scientific">Litorivita pollutaquae</name>
    <dbReference type="NCBI Taxonomy" id="2200892"/>
    <lineage>
        <taxon>Bacteria</taxon>
        <taxon>Pseudomonadati</taxon>
        <taxon>Pseudomonadota</taxon>
        <taxon>Alphaproteobacteria</taxon>
        <taxon>Rhodobacterales</taxon>
        <taxon>Paracoccaceae</taxon>
        <taxon>Litorivita</taxon>
    </lineage>
</organism>
<dbReference type="Proteomes" id="UP000248012">
    <property type="component" value="Unassembled WGS sequence"/>
</dbReference>
<accession>A0A2V4MWV8</accession>
<name>A0A2V4MWV8_9RHOB</name>
<proteinExistence type="predicted"/>
<evidence type="ECO:0000256" key="1">
    <source>
        <dbReference type="SAM" id="MobiDB-lite"/>
    </source>
</evidence>
<dbReference type="AlphaFoldDB" id="A0A2V4MWV8"/>
<evidence type="ECO:0000313" key="2">
    <source>
        <dbReference type="EMBL" id="PYC48758.1"/>
    </source>
</evidence>